<name>A0A6H0X6Q2_9CAUD</name>
<sequence length="76" mass="7996">MFQAIQVKYLGPTNYRGSRYKATAAAGSVTVSVDDALSTEGNVIAAAQALCAKFGWSKDMVHGQLADGSYAFVMMG</sequence>
<proteinExistence type="predicted"/>
<reference evidence="1" key="1">
    <citation type="submission" date="2020-03" db="EMBL/GenBank/DDBJ databases">
        <title>Complete genome sequence of Aeromonas phage PS.</title>
        <authorList>
            <person name="Tagunde S.N."/>
            <person name="Newase S.K."/>
            <person name="Nagar V."/>
            <person name="Kapadnis B.P."/>
            <person name="Pandit S.V."/>
        </authorList>
    </citation>
    <scope>NUCLEOTIDE SEQUENCE</scope>
</reference>
<protein>
    <submittedName>
        <fullName evidence="1">Uncharacterized protein</fullName>
    </submittedName>
</protein>
<dbReference type="EMBL" id="MT259468">
    <property type="protein sequence ID" value="QIW89983.1"/>
    <property type="molecule type" value="Genomic_DNA"/>
</dbReference>
<evidence type="ECO:0000313" key="1">
    <source>
        <dbReference type="EMBL" id="QIW89983.1"/>
    </source>
</evidence>
<organism evidence="1 2">
    <name type="scientific">Aeromonas phage PS</name>
    <dbReference type="NCBI Taxonomy" id="2723762"/>
    <lineage>
        <taxon>Viruses</taxon>
        <taxon>Duplodnaviria</taxon>
        <taxon>Heunggongvirae</taxon>
        <taxon>Uroviricota</taxon>
        <taxon>Caudoviricetes</taxon>
        <taxon>Autographivirales</taxon>
        <taxon>Autoscriptoviridae</taxon>
        <taxon>Savitribaivirus</taxon>
        <taxon>Savitribaivirus PS</taxon>
    </lineage>
</organism>
<accession>A0A6H0X6Q2</accession>
<dbReference type="Proteomes" id="UP000503286">
    <property type="component" value="Segment"/>
</dbReference>
<evidence type="ECO:0000313" key="2">
    <source>
        <dbReference type="Proteomes" id="UP000503286"/>
    </source>
</evidence>
<keyword evidence="2" id="KW-1185">Reference proteome</keyword>